<reference evidence="2 3" key="1">
    <citation type="submission" date="2017-10" db="EMBL/GenBank/DDBJ databases">
        <authorList>
            <person name="Regsiter A."/>
            <person name="William W."/>
        </authorList>
    </citation>
    <scope>NUCLEOTIDE SEQUENCE [LARGE SCALE GENOMIC DNA]</scope>
    <source>
        <strain evidence="2 3">CFBP6984</strain>
    </source>
</reference>
<protein>
    <submittedName>
        <fullName evidence="2">Uncharacterized protein</fullName>
    </submittedName>
</protein>
<sequence length="70" mass="7824">MGGGITTHLGDINNPQGADDRIRRLHSAKNTDERKCRRADGLHAHRQVLILLPTIFLLSTSLSCRIEYSL</sequence>
<organism evidence="2 3">
    <name type="scientific">Xanthomonas campestris pv. phaseoli</name>
    <dbReference type="NCBI Taxonomy" id="317013"/>
    <lineage>
        <taxon>Bacteria</taxon>
        <taxon>Pseudomonadati</taxon>
        <taxon>Pseudomonadota</taxon>
        <taxon>Gammaproteobacteria</taxon>
        <taxon>Lysobacterales</taxon>
        <taxon>Lysobacteraceae</taxon>
        <taxon>Xanthomonas</taxon>
    </lineage>
</organism>
<accession>A0ABY1TWY4</accession>
<evidence type="ECO:0000256" key="1">
    <source>
        <dbReference type="SAM" id="MobiDB-lite"/>
    </source>
</evidence>
<proteinExistence type="predicted"/>
<dbReference type="EMBL" id="OCYT01000139">
    <property type="protein sequence ID" value="SON87271.1"/>
    <property type="molecule type" value="Genomic_DNA"/>
</dbReference>
<feature type="region of interest" description="Disordered" evidence="1">
    <location>
        <begin position="1"/>
        <end position="20"/>
    </location>
</feature>
<comment type="caution">
    <text evidence="2">The sequence shown here is derived from an EMBL/GenBank/DDBJ whole genome shotgun (WGS) entry which is preliminary data.</text>
</comment>
<keyword evidence="3" id="KW-1185">Reference proteome</keyword>
<name>A0ABY1TWY4_XANCH</name>
<dbReference type="Proteomes" id="UP000234181">
    <property type="component" value="Unassembled WGS sequence"/>
</dbReference>
<evidence type="ECO:0000313" key="3">
    <source>
        <dbReference type="Proteomes" id="UP000234181"/>
    </source>
</evidence>
<evidence type="ECO:0000313" key="2">
    <source>
        <dbReference type="EMBL" id="SON87271.1"/>
    </source>
</evidence>
<gene>
    <name evidence="2" type="ORF">XAP6984_80003</name>
</gene>